<proteinExistence type="predicted"/>
<dbReference type="Proteomes" id="UP000317519">
    <property type="component" value="Unassembled WGS sequence"/>
</dbReference>
<dbReference type="InterPro" id="IPR011110">
    <property type="entry name" value="Reg_prop"/>
</dbReference>
<dbReference type="PANTHER" id="PTHR43547">
    <property type="entry name" value="TWO-COMPONENT HISTIDINE KINASE"/>
    <property type="match status" value="1"/>
</dbReference>
<dbReference type="SUPFAM" id="SSF63829">
    <property type="entry name" value="Calcium-dependent phosphotriesterase"/>
    <property type="match status" value="1"/>
</dbReference>
<keyword evidence="2" id="KW-0732">Signal</keyword>
<protein>
    <submittedName>
        <fullName evidence="3">Two component regulator with propeller domain</fullName>
    </submittedName>
</protein>
<evidence type="ECO:0000256" key="2">
    <source>
        <dbReference type="SAM" id="SignalP"/>
    </source>
</evidence>
<comment type="caution">
    <text evidence="3">The sequence shown here is derived from an EMBL/GenBank/DDBJ whole genome shotgun (WGS) entry which is preliminary data.</text>
</comment>
<dbReference type="PANTHER" id="PTHR43547:SF2">
    <property type="entry name" value="HYBRID SIGNAL TRANSDUCTION HISTIDINE KINASE C"/>
    <property type="match status" value="1"/>
</dbReference>
<keyword evidence="4" id="KW-1185">Reference proteome</keyword>
<accession>A0ABY3FKC5</accession>
<dbReference type="EMBL" id="VLKO01000013">
    <property type="protein sequence ID" value="TWH99662.1"/>
    <property type="molecule type" value="Genomic_DNA"/>
</dbReference>
<name>A0ABY3FKC5_9FLAO</name>
<dbReference type="Gene3D" id="2.130.10.10">
    <property type="entry name" value="YVTN repeat-like/Quinoprotein amine dehydrogenase"/>
    <property type="match status" value="3"/>
</dbReference>
<organism evidence="3 4">
    <name type="scientific">Flavobacterium tiangeerense</name>
    <dbReference type="NCBI Taxonomy" id="459471"/>
    <lineage>
        <taxon>Bacteria</taxon>
        <taxon>Pseudomonadati</taxon>
        <taxon>Bacteroidota</taxon>
        <taxon>Flavobacteriia</taxon>
        <taxon>Flavobacteriales</taxon>
        <taxon>Flavobacteriaceae</taxon>
        <taxon>Flavobacterium</taxon>
    </lineage>
</organism>
<evidence type="ECO:0000256" key="1">
    <source>
        <dbReference type="ARBA" id="ARBA00022553"/>
    </source>
</evidence>
<evidence type="ECO:0000313" key="3">
    <source>
        <dbReference type="EMBL" id="TWH99662.1"/>
    </source>
</evidence>
<feature type="signal peptide" evidence="2">
    <location>
        <begin position="1"/>
        <end position="21"/>
    </location>
</feature>
<feature type="chain" id="PRO_5046131985" evidence="2">
    <location>
        <begin position="22"/>
        <end position="348"/>
    </location>
</feature>
<dbReference type="InterPro" id="IPR015943">
    <property type="entry name" value="WD40/YVTN_repeat-like_dom_sf"/>
</dbReference>
<dbReference type="RefSeq" id="WP_144894060.1">
    <property type="nucleotide sequence ID" value="NZ_VLKO01000013.1"/>
</dbReference>
<evidence type="ECO:0000313" key="4">
    <source>
        <dbReference type="Proteomes" id="UP000317519"/>
    </source>
</evidence>
<dbReference type="Pfam" id="PF07494">
    <property type="entry name" value="Reg_prop"/>
    <property type="match status" value="4"/>
</dbReference>
<keyword evidence="1" id="KW-0597">Phosphoprotein</keyword>
<gene>
    <name evidence="3" type="ORF">IQ05_03002</name>
</gene>
<sequence length="348" mass="39270">MIKSIKIVVLFLLFVSHVSCTQHQLQGKITKVNPSDLKATTTHGPVGITRNIIQDKKGMMWMASFRGVYKYDGTFFTNMTKSLTTSRFYSILEDSKGNLWFGTVGADASGVYRYDGKSFENFTTDQGLLNNEVSSIYEDNNGTFWFGVSGGFSFFDGSSFKNFIINENGIHEDKTGKIFAKRQSFKHTVNSILKDDKGVLWIATGDKTYQYNQEKTTVMTHDQKPFYNVRVLMKDSNGSIWLGGPQGLWRCQNNAFSNFSKTIVSSIVEDENGAIWIGSAKNGMTPKWDLSQLRSNVVRTEYFKGVTIPNLPMIFGLSASRDGNIWLATFESVFRYDGKTMKSFNKTK</sequence>
<reference evidence="3 4" key="1">
    <citation type="journal article" date="2015" name="Stand. Genomic Sci.">
        <title>Genomic Encyclopedia of Bacterial and Archaeal Type Strains, Phase III: the genomes of soil and plant-associated and newly described type strains.</title>
        <authorList>
            <person name="Whitman W.B."/>
            <person name="Woyke T."/>
            <person name="Klenk H.P."/>
            <person name="Zhou Y."/>
            <person name="Lilburn T.G."/>
            <person name="Beck B.J."/>
            <person name="De Vos P."/>
            <person name="Vandamme P."/>
            <person name="Eisen J.A."/>
            <person name="Garrity G."/>
            <person name="Hugenholtz P."/>
            <person name="Kyrpides N.C."/>
        </authorList>
    </citation>
    <scope>NUCLEOTIDE SEQUENCE [LARGE SCALE GENOMIC DNA]</scope>
    <source>
        <strain evidence="3 4">CGMCC 1.6847</strain>
    </source>
</reference>